<evidence type="ECO:0000256" key="7">
    <source>
        <dbReference type="ARBA" id="ARBA00023033"/>
    </source>
</evidence>
<keyword evidence="6 8" id="KW-0408">Iron</keyword>
<evidence type="ECO:0000256" key="5">
    <source>
        <dbReference type="ARBA" id="ARBA00023002"/>
    </source>
</evidence>
<dbReference type="InterPro" id="IPR036396">
    <property type="entry name" value="Cyt_P450_sf"/>
</dbReference>
<accession>A0A9P8MHV1</accession>
<comment type="caution">
    <text evidence="11">The sequence shown here is derived from an EMBL/GenBank/DDBJ whole genome shotgun (WGS) entry which is preliminary data.</text>
</comment>
<dbReference type="PANTHER" id="PTHR24305:SF187">
    <property type="entry name" value="P450, PUTATIVE (EUROFUNG)-RELATED"/>
    <property type="match status" value="1"/>
</dbReference>
<keyword evidence="5" id="KW-0560">Oxidoreductase</keyword>
<keyword evidence="3 8" id="KW-0349">Heme</keyword>
<sequence length="620" mass="69925">MQLTNAQLLASICGVSAHVLVFRAGEWDLASPSIFVFHALFVATALSASRVQLLGLSVSELMTCLGYYVAGLYASMMMYRAYLHRLCKYPGPVLASLTNFYITARSVSKFQLFKEVQKLHLQYGDYVRLGPSELSIADPKAVEAIYGSKSPTTKGPWYTLLEPRTPVFMVRDKREHARRRKTWDLAFTTKALHGYDFRITKAITELLQVVDRHQEQPINMTTWLSFFAFDVMEDLAFNKTSHMLRHGRESYIFKTMRGDMYSIAFFSHLPWLMPFLKRTPVLNSNYLKFWRWIQNQIDERIKNTPDWPDIFSFLLADFNRGSKTQQERRDLHGDAQLIVIAGSESVSTTITHVFFHLAHDAHLAHALQRELDMLPGLAHDNLLKIPLLDAVIHETMRLHPAVPSGTQRVTPPEGLTIGERHIPGNTIVQVPSYTVFRDSRCFVQPNDFIPERWTTRPDLILDKSVFIPFNIGTSACVGKRLALMEIRRVVAELFWRYDVGIAPGHTKEAFLEGKQDTFTLMSPPLPLVFTPRSSVRGPVLSMLPKRAISNMSTCLSPSLPTASARVKHHPMPNISRKVNDIIALPGPNPTSMALYPVPGASDDVVPSGNGEIGRQHGDGS</sequence>
<evidence type="ECO:0000256" key="9">
    <source>
        <dbReference type="SAM" id="MobiDB-lite"/>
    </source>
</evidence>
<feature type="binding site" description="axial binding residue" evidence="8">
    <location>
        <position position="476"/>
    </location>
    <ligand>
        <name>heme</name>
        <dbReference type="ChEBI" id="CHEBI:30413"/>
    </ligand>
    <ligandPart>
        <name>Fe</name>
        <dbReference type="ChEBI" id="CHEBI:18248"/>
    </ligandPart>
</feature>
<evidence type="ECO:0000313" key="11">
    <source>
        <dbReference type="EMBL" id="KAH0600975.1"/>
    </source>
</evidence>
<keyword evidence="12" id="KW-1185">Reference proteome</keyword>
<dbReference type="EMBL" id="JACEFI010000002">
    <property type="protein sequence ID" value="KAH0600975.1"/>
    <property type="molecule type" value="Genomic_DNA"/>
</dbReference>
<protein>
    <recommendedName>
        <fullName evidence="13">Cytochrome P450</fullName>
    </recommendedName>
</protein>
<keyword evidence="10" id="KW-1133">Transmembrane helix</keyword>
<keyword evidence="7" id="KW-0503">Monooxygenase</keyword>
<evidence type="ECO:0000256" key="3">
    <source>
        <dbReference type="ARBA" id="ARBA00022617"/>
    </source>
</evidence>
<keyword evidence="4 8" id="KW-0479">Metal-binding</keyword>
<dbReference type="GO" id="GO:0005506">
    <property type="term" value="F:iron ion binding"/>
    <property type="evidence" value="ECO:0007669"/>
    <property type="project" value="InterPro"/>
</dbReference>
<dbReference type="PRINTS" id="PR00385">
    <property type="entry name" value="P450"/>
</dbReference>
<evidence type="ECO:0000256" key="10">
    <source>
        <dbReference type="SAM" id="Phobius"/>
    </source>
</evidence>
<evidence type="ECO:0000256" key="6">
    <source>
        <dbReference type="ARBA" id="ARBA00023004"/>
    </source>
</evidence>
<comment type="similarity">
    <text evidence="2">Belongs to the cytochrome P450 family.</text>
</comment>
<dbReference type="Gene3D" id="1.10.630.10">
    <property type="entry name" value="Cytochrome P450"/>
    <property type="match status" value="1"/>
</dbReference>
<dbReference type="SUPFAM" id="SSF48264">
    <property type="entry name" value="Cytochrome P450"/>
    <property type="match status" value="1"/>
</dbReference>
<dbReference type="GO" id="GO:0004497">
    <property type="term" value="F:monooxygenase activity"/>
    <property type="evidence" value="ECO:0007669"/>
    <property type="project" value="UniProtKB-KW"/>
</dbReference>
<organism evidence="11 12">
    <name type="scientific">Metarhizium humberi</name>
    <dbReference type="NCBI Taxonomy" id="2596975"/>
    <lineage>
        <taxon>Eukaryota</taxon>
        <taxon>Fungi</taxon>
        <taxon>Dikarya</taxon>
        <taxon>Ascomycota</taxon>
        <taxon>Pezizomycotina</taxon>
        <taxon>Sordariomycetes</taxon>
        <taxon>Hypocreomycetidae</taxon>
        <taxon>Hypocreales</taxon>
        <taxon>Clavicipitaceae</taxon>
        <taxon>Metarhizium</taxon>
    </lineage>
</organism>
<dbReference type="GO" id="GO:0020037">
    <property type="term" value="F:heme binding"/>
    <property type="evidence" value="ECO:0007669"/>
    <property type="project" value="InterPro"/>
</dbReference>
<dbReference type="Pfam" id="PF00067">
    <property type="entry name" value="p450"/>
    <property type="match status" value="1"/>
</dbReference>
<evidence type="ECO:0008006" key="13">
    <source>
        <dbReference type="Google" id="ProtNLM"/>
    </source>
</evidence>
<dbReference type="InterPro" id="IPR001128">
    <property type="entry name" value="Cyt_P450"/>
</dbReference>
<name>A0A9P8MHV1_9HYPO</name>
<evidence type="ECO:0000256" key="1">
    <source>
        <dbReference type="ARBA" id="ARBA00001971"/>
    </source>
</evidence>
<proteinExistence type="inferred from homology"/>
<evidence type="ECO:0000256" key="8">
    <source>
        <dbReference type="PIRSR" id="PIRSR602401-1"/>
    </source>
</evidence>
<evidence type="ECO:0000256" key="2">
    <source>
        <dbReference type="ARBA" id="ARBA00010617"/>
    </source>
</evidence>
<dbReference type="AlphaFoldDB" id="A0A9P8MHV1"/>
<gene>
    <name evidence="11" type="ORF">MHUMG1_01976</name>
</gene>
<dbReference type="InterPro" id="IPR002401">
    <property type="entry name" value="Cyt_P450_E_grp-I"/>
</dbReference>
<dbReference type="PANTHER" id="PTHR24305">
    <property type="entry name" value="CYTOCHROME P450"/>
    <property type="match status" value="1"/>
</dbReference>
<reference evidence="11 12" key="1">
    <citation type="submission" date="2020-07" db="EMBL/GenBank/DDBJ databases">
        <title>Metarhizium humberi genome.</title>
        <authorList>
            <person name="Lysoe E."/>
        </authorList>
    </citation>
    <scope>NUCLEOTIDE SEQUENCE [LARGE SCALE GENOMIC DNA]</scope>
    <source>
        <strain evidence="11 12">ESALQ1638</strain>
    </source>
</reference>
<dbReference type="CDD" id="cd11061">
    <property type="entry name" value="CYP67-like"/>
    <property type="match status" value="1"/>
</dbReference>
<evidence type="ECO:0000313" key="12">
    <source>
        <dbReference type="Proteomes" id="UP000764110"/>
    </source>
</evidence>
<keyword evidence="10" id="KW-0472">Membrane</keyword>
<dbReference type="PRINTS" id="PR00463">
    <property type="entry name" value="EP450I"/>
</dbReference>
<comment type="cofactor">
    <cofactor evidence="1 8">
        <name>heme</name>
        <dbReference type="ChEBI" id="CHEBI:30413"/>
    </cofactor>
</comment>
<evidence type="ECO:0000256" key="4">
    <source>
        <dbReference type="ARBA" id="ARBA00022723"/>
    </source>
</evidence>
<dbReference type="Proteomes" id="UP000764110">
    <property type="component" value="Unassembled WGS sequence"/>
</dbReference>
<dbReference type="GO" id="GO:0016705">
    <property type="term" value="F:oxidoreductase activity, acting on paired donors, with incorporation or reduction of molecular oxygen"/>
    <property type="evidence" value="ECO:0007669"/>
    <property type="project" value="InterPro"/>
</dbReference>
<feature type="transmembrane region" description="Helical" evidence="10">
    <location>
        <begin position="33"/>
        <end position="53"/>
    </location>
</feature>
<dbReference type="InterPro" id="IPR050121">
    <property type="entry name" value="Cytochrome_P450_monoxygenase"/>
</dbReference>
<keyword evidence="10" id="KW-0812">Transmembrane</keyword>
<feature type="region of interest" description="Disordered" evidence="9">
    <location>
        <begin position="600"/>
        <end position="620"/>
    </location>
</feature>